<protein>
    <submittedName>
        <fullName evidence="1">Uncharacterized protein</fullName>
    </submittedName>
</protein>
<sequence length="58" mass="6821">MVSRRRHAGQLCIPMVMMNIQWNNNIICINCCIDKVSHWRHDHWLCLCLTLQVNGVAM</sequence>
<keyword evidence="2" id="KW-1185">Reference proteome</keyword>
<gene>
    <name evidence="1" type="ORF">NP493_1279g00000</name>
</gene>
<dbReference type="Proteomes" id="UP001209878">
    <property type="component" value="Unassembled WGS sequence"/>
</dbReference>
<dbReference type="AlphaFoldDB" id="A0AAD9NHG3"/>
<comment type="caution">
    <text evidence="1">The sequence shown here is derived from an EMBL/GenBank/DDBJ whole genome shotgun (WGS) entry which is preliminary data.</text>
</comment>
<evidence type="ECO:0000313" key="1">
    <source>
        <dbReference type="EMBL" id="KAK2167319.1"/>
    </source>
</evidence>
<proteinExistence type="predicted"/>
<dbReference type="EMBL" id="JAODUO010001279">
    <property type="protein sequence ID" value="KAK2167319.1"/>
    <property type="molecule type" value="Genomic_DNA"/>
</dbReference>
<organism evidence="1 2">
    <name type="scientific">Ridgeia piscesae</name>
    <name type="common">Tubeworm</name>
    <dbReference type="NCBI Taxonomy" id="27915"/>
    <lineage>
        <taxon>Eukaryota</taxon>
        <taxon>Metazoa</taxon>
        <taxon>Spiralia</taxon>
        <taxon>Lophotrochozoa</taxon>
        <taxon>Annelida</taxon>
        <taxon>Polychaeta</taxon>
        <taxon>Sedentaria</taxon>
        <taxon>Canalipalpata</taxon>
        <taxon>Sabellida</taxon>
        <taxon>Siboglinidae</taxon>
        <taxon>Ridgeia</taxon>
    </lineage>
</organism>
<accession>A0AAD9NHG3</accession>
<reference evidence="1" key="1">
    <citation type="journal article" date="2023" name="Mol. Biol. Evol.">
        <title>Third-Generation Sequencing Reveals the Adaptive Role of the Epigenome in Three Deep-Sea Polychaetes.</title>
        <authorList>
            <person name="Perez M."/>
            <person name="Aroh O."/>
            <person name="Sun Y."/>
            <person name="Lan Y."/>
            <person name="Juniper S.K."/>
            <person name="Young C.R."/>
            <person name="Angers B."/>
            <person name="Qian P.Y."/>
        </authorList>
    </citation>
    <scope>NUCLEOTIDE SEQUENCE</scope>
    <source>
        <strain evidence="1">R07B-5</strain>
    </source>
</reference>
<evidence type="ECO:0000313" key="2">
    <source>
        <dbReference type="Proteomes" id="UP001209878"/>
    </source>
</evidence>
<name>A0AAD9NHG3_RIDPI</name>